<evidence type="ECO:0000256" key="2">
    <source>
        <dbReference type="SAM" id="SignalP"/>
    </source>
</evidence>
<accession>A0A5E4R6T1</accession>
<feature type="signal peptide" evidence="2">
    <location>
        <begin position="1"/>
        <end position="15"/>
    </location>
</feature>
<protein>
    <submittedName>
        <fullName evidence="3">Uncharacterized protein</fullName>
    </submittedName>
</protein>
<organism evidence="3 4">
    <name type="scientific">Leptidea sinapis</name>
    <dbReference type="NCBI Taxonomy" id="189913"/>
    <lineage>
        <taxon>Eukaryota</taxon>
        <taxon>Metazoa</taxon>
        <taxon>Ecdysozoa</taxon>
        <taxon>Arthropoda</taxon>
        <taxon>Hexapoda</taxon>
        <taxon>Insecta</taxon>
        <taxon>Pterygota</taxon>
        <taxon>Neoptera</taxon>
        <taxon>Endopterygota</taxon>
        <taxon>Lepidoptera</taxon>
        <taxon>Glossata</taxon>
        <taxon>Ditrysia</taxon>
        <taxon>Papilionoidea</taxon>
        <taxon>Pieridae</taxon>
        <taxon>Dismorphiinae</taxon>
        <taxon>Leptidea</taxon>
    </lineage>
</organism>
<feature type="region of interest" description="Disordered" evidence="1">
    <location>
        <begin position="83"/>
        <end position="107"/>
    </location>
</feature>
<keyword evidence="2" id="KW-0732">Signal</keyword>
<dbReference type="Proteomes" id="UP000324832">
    <property type="component" value="Unassembled WGS sequence"/>
</dbReference>
<feature type="chain" id="PRO_5022907201" evidence="2">
    <location>
        <begin position="16"/>
        <end position="125"/>
    </location>
</feature>
<evidence type="ECO:0000313" key="4">
    <source>
        <dbReference type="Proteomes" id="UP000324832"/>
    </source>
</evidence>
<dbReference type="EMBL" id="FZQP02006995">
    <property type="protein sequence ID" value="VVD05635.1"/>
    <property type="molecule type" value="Genomic_DNA"/>
</dbReference>
<gene>
    <name evidence="3" type="ORF">LSINAPIS_LOCUS15129</name>
</gene>
<feature type="compositionally biased region" description="Low complexity" evidence="1">
    <location>
        <begin position="86"/>
        <end position="97"/>
    </location>
</feature>
<name>A0A5E4R6T1_9NEOP</name>
<reference evidence="3 4" key="1">
    <citation type="submission" date="2017-07" db="EMBL/GenBank/DDBJ databases">
        <authorList>
            <person name="Talla V."/>
            <person name="Backstrom N."/>
        </authorList>
    </citation>
    <scope>NUCLEOTIDE SEQUENCE [LARGE SCALE GENOMIC DNA]</scope>
</reference>
<sequence length="125" mass="13878">MMRLLLVLFMPFVTGQQPWVPCSELNDDLRYPCRCKVQVDRALQLRILMNCDHVVFPGDYPALPYGAPIISFSQQSAGIQSLPTQSASVTRSSSSGSERQPYQAGAGSQLAWRQLESDILNCRAT</sequence>
<dbReference type="AlphaFoldDB" id="A0A5E4R6T1"/>
<proteinExistence type="predicted"/>
<evidence type="ECO:0000313" key="3">
    <source>
        <dbReference type="EMBL" id="VVD05635.1"/>
    </source>
</evidence>
<keyword evidence="4" id="KW-1185">Reference proteome</keyword>
<evidence type="ECO:0000256" key="1">
    <source>
        <dbReference type="SAM" id="MobiDB-lite"/>
    </source>
</evidence>